<dbReference type="EMBL" id="AMZH03000567">
    <property type="protein sequence ID" value="RRT83069.1"/>
    <property type="molecule type" value="Genomic_DNA"/>
</dbReference>
<proteinExistence type="predicted"/>
<dbReference type="AlphaFoldDB" id="A0A427B3L0"/>
<gene>
    <name evidence="1" type="ORF">B296_00018577</name>
</gene>
<dbReference type="Proteomes" id="UP000287651">
    <property type="component" value="Unassembled WGS sequence"/>
</dbReference>
<reference evidence="1 2" key="1">
    <citation type="journal article" date="2014" name="Agronomy (Basel)">
        <title>A Draft Genome Sequence for Ensete ventricosum, the Drought-Tolerant Tree Against Hunger.</title>
        <authorList>
            <person name="Harrison J."/>
            <person name="Moore K.A."/>
            <person name="Paszkiewicz K."/>
            <person name="Jones T."/>
            <person name="Grant M."/>
            <person name="Ambacheew D."/>
            <person name="Muzemil S."/>
            <person name="Studholme D.J."/>
        </authorList>
    </citation>
    <scope>NUCLEOTIDE SEQUENCE [LARGE SCALE GENOMIC DNA]</scope>
</reference>
<sequence length="144" mass="15984">MWAPANRAVSEAGRKESPYLSESSVLKILRFPRAGGKFTSWPDETIPAEGTRYRLHTPTRTVGHVTVCGVGFGGQGKNIAKCNVERVFGMNNPKDFDTFGLILTRQPGRLDWIWKGDGQTEMVLRPPTPIVKMGLPVMCLTYMS</sequence>
<evidence type="ECO:0000313" key="2">
    <source>
        <dbReference type="Proteomes" id="UP000287651"/>
    </source>
</evidence>
<protein>
    <submittedName>
        <fullName evidence="1">Uncharacterized protein</fullName>
    </submittedName>
</protein>
<accession>A0A427B3L0</accession>
<name>A0A427B3L0_ENSVE</name>
<organism evidence="1 2">
    <name type="scientific">Ensete ventricosum</name>
    <name type="common">Abyssinian banana</name>
    <name type="synonym">Musa ensete</name>
    <dbReference type="NCBI Taxonomy" id="4639"/>
    <lineage>
        <taxon>Eukaryota</taxon>
        <taxon>Viridiplantae</taxon>
        <taxon>Streptophyta</taxon>
        <taxon>Embryophyta</taxon>
        <taxon>Tracheophyta</taxon>
        <taxon>Spermatophyta</taxon>
        <taxon>Magnoliopsida</taxon>
        <taxon>Liliopsida</taxon>
        <taxon>Zingiberales</taxon>
        <taxon>Musaceae</taxon>
        <taxon>Ensete</taxon>
    </lineage>
</organism>
<evidence type="ECO:0000313" key="1">
    <source>
        <dbReference type="EMBL" id="RRT83069.1"/>
    </source>
</evidence>
<comment type="caution">
    <text evidence="1">The sequence shown here is derived from an EMBL/GenBank/DDBJ whole genome shotgun (WGS) entry which is preliminary data.</text>
</comment>